<accession>A0A327NEF7</accession>
<keyword evidence="3" id="KW-1185">Reference proteome</keyword>
<dbReference type="OrthoDB" id="1467772at2"/>
<name>A0A327NEF7_9BACT</name>
<dbReference type="RefSeq" id="WP_111350840.1">
    <property type="nucleotide sequence ID" value="NZ_QLII01000002.1"/>
</dbReference>
<comment type="caution">
    <text evidence="2">The sequence shown here is derived from an EMBL/GenBank/DDBJ whole genome shotgun (WGS) entry which is preliminary data.</text>
</comment>
<feature type="transmembrane region" description="Helical" evidence="1">
    <location>
        <begin position="84"/>
        <end position="100"/>
    </location>
</feature>
<evidence type="ECO:0008006" key="4">
    <source>
        <dbReference type="Google" id="ProtNLM"/>
    </source>
</evidence>
<feature type="transmembrane region" description="Helical" evidence="1">
    <location>
        <begin position="211"/>
        <end position="232"/>
    </location>
</feature>
<keyword evidence="1" id="KW-0812">Transmembrane</keyword>
<proteinExistence type="predicted"/>
<keyword evidence="1" id="KW-1133">Transmembrane helix</keyword>
<reference evidence="2 3" key="1">
    <citation type="submission" date="2018-06" db="EMBL/GenBank/DDBJ databases">
        <title>Spirosoma sp. HMF3257 Genome sequencing and assembly.</title>
        <authorList>
            <person name="Kang H."/>
            <person name="Cha I."/>
            <person name="Kim H."/>
            <person name="Kang J."/>
            <person name="Joh K."/>
        </authorList>
    </citation>
    <scope>NUCLEOTIDE SEQUENCE [LARGE SCALE GENOMIC DNA]</scope>
    <source>
        <strain evidence="2 3">HMF3257</strain>
    </source>
</reference>
<evidence type="ECO:0000313" key="3">
    <source>
        <dbReference type="Proteomes" id="UP000249016"/>
    </source>
</evidence>
<protein>
    <recommendedName>
        <fullName evidence="4">UbiA family prenyltransferase</fullName>
    </recommendedName>
</protein>
<organism evidence="2 3">
    <name type="scientific">Spirosoma telluris</name>
    <dbReference type="NCBI Taxonomy" id="2183553"/>
    <lineage>
        <taxon>Bacteria</taxon>
        <taxon>Pseudomonadati</taxon>
        <taxon>Bacteroidota</taxon>
        <taxon>Cytophagia</taxon>
        <taxon>Cytophagales</taxon>
        <taxon>Cytophagaceae</taxon>
        <taxon>Spirosoma</taxon>
    </lineage>
</organism>
<feature type="transmembrane region" description="Helical" evidence="1">
    <location>
        <begin position="106"/>
        <end position="122"/>
    </location>
</feature>
<feature type="transmembrane region" description="Helical" evidence="1">
    <location>
        <begin position="143"/>
        <end position="164"/>
    </location>
</feature>
<feature type="transmembrane region" description="Helical" evidence="1">
    <location>
        <begin position="170"/>
        <end position="188"/>
    </location>
</feature>
<evidence type="ECO:0000313" key="2">
    <source>
        <dbReference type="EMBL" id="RAI73093.1"/>
    </source>
</evidence>
<evidence type="ECO:0000256" key="1">
    <source>
        <dbReference type="SAM" id="Phobius"/>
    </source>
</evidence>
<dbReference type="Proteomes" id="UP000249016">
    <property type="component" value="Unassembled WGS sequence"/>
</dbReference>
<feature type="transmembrane region" description="Helical" evidence="1">
    <location>
        <begin position="263"/>
        <end position="282"/>
    </location>
</feature>
<sequence length="283" mass="33013">MPKQARKLSIACLQFFLFSNTYIALGAVVMCWMTARLFHLKLPARFLLFIFLGTLSSYALHWYLTPTAVNQRERNQWNRRHKPTLLGIFIGSSVLLLALLSQLIPYLCYLMPLIVATFLYTAPKIDHRPFRYLRQIAILKTAYLAFVWTYVTAVLPLLLATAAWTATMSLWALNRFIFIYCLCFWFDYRDRDDDRRSRWLTLVSMMTYQRALYMFYGLVGCFTMSLVMLYLHGMAFRSIIGIGSPMLLLAGTVQSIPNWVSDYWYYAYLDGLLILSGLFVYLV</sequence>
<keyword evidence="1" id="KW-0472">Membrane</keyword>
<gene>
    <name evidence="2" type="ORF">HMF3257_37465</name>
</gene>
<dbReference type="AlphaFoldDB" id="A0A327NEF7"/>
<dbReference type="EMBL" id="QLII01000002">
    <property type="protein sequence ID" value="RAI73093.1"/>
    <property type="molecule type" value="Genomic_DNA"/>
</dbReference>
<feature type="transmembrane region" description="Helical" evidence="1">
    <location>
        <begin position="42"/>
        <end position="64"/>
    </location>
</feature>